<sequence length="213" mass="23449">MSLADKVANLRAIVGSGEQAHSILELPRFTRPDVAAITGVADHQLHNWVSRKWLTLSGEQNPGKGRRRHFTGGDILTIAFGLELQPFGMMQVADLLSRTQQMPKRAYRMLIDPAFTCGRAVAVVPSPEGEGWLYVPYGPGTARLGHDFRAAVIVDVDRLILETLERMVAVANGGKAFTPDGEEGMNVQRWSGEIIDEDFGDDYLIVSTIPTKY</sequence>
<reference evidence="1 2" key="1">
    <citation type="submission" date="2020-08" db="EMBL/GenBank/DDBJ databases">
        <title>Genome sequence of Sphingomonas sediminicola KACC 15039T.</title>
        <authorList>
            <person name="Hyun D.-W."/>
            <person name="Bae J.-W."/>
        </authorList>
    </citation>
    <scope>NUCLEOTIDE SEQUENCE [LARGE SCALE GENOMIC DNA]</scope>
    <source>
        <strain evidence="1 2">KACC 15039</strain>
    </source>
</reference>
<dbReference type="Proteomes" id="UP000516105">
    <property type="component" value="Chromosome"/>
</dbReference>
<protein>
    <recommendedName>
        <fullName evidence="3">MerR family transcriptional regulator</fullName>
    </recommendedName>
</protein>
<evidence type="ECO:0008006" key="3">
    <source>
        <dbReference type="Google" id="ProtNLM"/>
    </source>
</evidence>
<dbReference type="RefSeq" id="WP_187709629.1">
    <property type="nucleotide sequence ID" value="NZ_CP060782.1"/>
</dbReference>
<organism evidence="1 2">
    <name type="scientific">Sphingomonas sediminicola</name>
    <dbReference type="NCBI Taxonomy" id="386874"/>
    <lineage>
        <taxon>Bacteria</taxon>
        <taxon>Pseudomonadati</taxon>
        <taxon>Pseudomonadota</taxon>
        <taxon>Alphaproteobacteria</taxon>
        <taxon>Sphingomonadales</taxon>
        <taxon>Sphingomonadaceae</taxon>
        <taxon>Sphingomonas</taxon>
    </lineage>
</organism>
<evidence type="ECO:0000313" key="2">
    <source>
        <dbReference type="Proteomes" id="UP000516105"/>
    </source>
</evidence>
<gene>
    <name evidence="1" type="ORF">H9L14_06210</name>
</gene>
<proteinExistence type="predicted"/>
<keyword evidence="2" id="KW-1185">Reference proteome</keyword>
<name>A0ABX6T9Z1_9SPHN</name>
<accession>A0ABX6T9Z1</accession>
<evidence type="ECO:0000313" key="1">
    <source>
        <dbReference type="EMBL" id="QNP46676.1"/>
    </source>
</evidence>
<dbReference type="EMBL" id="CP060782">
    <property type="protein sequence ID" value="QNP46676.1"/>
    <property type="molecule type" value="Genomic_DNA"/>
</dbReference>